<reference evidence="2" key="1">
    <citation type="submission" date="2018-05" db="EMBL/GenBank/DDBJ databases">
        <authorList>
            <person name="Lanie J.A."/>
            <person name="Ng W.-L."/>
            <person name="Kazmierczak K.M."/>
            <person name="Andrzejewski T.M."/>
            <person name="Davidsen T.M."/>
            <person name="Wayne K.J."/>
            <person name="Tettelin H."/>
            <person name="Glass J.I."/>
            <person name="Rusch D."/>
            <person name="Podicherti R."/>
            <person name="Tsui H.-C.T."/>
            <person name="Winkler M.E."/>
        </authorList>
    </citation>
    <scope>NUCLEOTIDE SEQUENCE</scope>
</reference>
<feature type="non-terminal residue" evidence="2">
    <location>
        <position position="215"/>
    </location>
</feature>
<name>A0A382GJS8_9ZZZZ</name>
<dbReference type="InterPro" id="IPR036280">
    <property type="entry name" value="Multihaem_cyt_sf"/>
</dbReference>
<evidence type="ECO:0000313" key="2">
    <source>
        <dbReference type="EMBL" id="SVB75219.1"/>
    </source>
</evidence>
<dbReference type="Pfam" id="PF13435">
    <property type="entry name" value="Cytochrome_C554"/>
    <property type="match status" value="1"/>
</dbReference>
<dbReference type="Gene3D" id="1.10.1130.10">
    <property type="entry name" value="Flavocytochrome C3, Chain A"/>
    <property type="match status" value="1"/>
</dbReference>
<feature type="domain" description="Cytochrome c-552/4" evidence="1">
    <location>
        <begin position="60"/>
        <end position="147"/>
    </location>
</feature>
<organism evidence="2">
    <name type="scientific">marine metagenome</name>
    <dbReference type="NCBI Taxonomy" id="408172"/>
    <lineage>
        <taxon>unclassified sequences</taxon>
        <taxon>metagenomes</taxon>
        <taxon>ecological metagenomes</taxon>
    </lineage>
</organism>
<dbReference type="InterPro" id="IPR023155">
    <property type="entry name" value="Cyt_c-552/4"/>
</dbReference>
<sequence>MKQKFYILIIVGFIVVSCDQKKITSSNQTEFSYKNYILNDDGTIQNTEISINDFKPAKDCKTCHEDHYNEWSGSMHAYSMRDPIFFSGWNKEQLKRQDTGERFCIQCHNPAAFVSGINLAGITTAEELAASDHPEVIKEGIGCTICHNITELSQTVHTNNSIAASAVFKMNPGDGVFYGSIKNPQPNEYHESRYNPIFSRSEACLPCHDMTVRGV</sequence>
<dbReference type="SUPFAM" id="SSF48695">
    <property type="entry name" value="Multiheme cytochromes"/>
    <property type="match status" value="1"/>
</dbReference>
<proteinExistence type="predicted"/>
<protein>
    <recommendedName>
        <fullName evidence="1">Cytochrome c-552/4 domain-containing protein</fullName>
    </recommendedName>
</protein>
<dbReference type="AlphaFoldDB" id="A0A382GJS8"/>
<dbReference type="EMBL" id="UINC01055856">
    <property type="protein sequence ID" value="SVB75219.1"/>
    <property type="molecule type" value="Genomic_DNA"/>
</dbReference>
<gene>
    <name evidence="2" type="ORF">METZ01_LOCUS228073</name>
</gene>
<dbReference type="PROSITE" id="PS51257">
    <property type="entry name" value="PROKAR_LIPOPROTEIN"/>
    <property type="match status" value="1"/>
</dbReference>
<accession>A0A382GJS8</accession>
<evidence type="ECO:0000259" key="1">
    <source>
        <dbReference type="Pfam" id="PF13435"/>
    </source>
</evidence>